<keyword evidence="3" id="KW-0175">Coiled coil</keyword>
<dbReference type="Proteomes" id="UP000641514">
    <property type="component" value="Unassembled WGS sequence"/>
</dbReference>
<evidence type="ECO:0000313" key="6">
    <source>
        <dbReference type="Proteomes" id="UP000641514"/>
    </source>
</evidence>
<comment type="function">
    <text evidence="1">Involved in DNA recombination.</text>
</comment>
<organism evidence="5 6">
    <name type="scientific">Hoyosella rhizosphaerae</name>
    <dbReference type="NCBI Taxonomy" id="1755582"/>
    <lineage>
        <taxon>Bacteria</taxon>
        <taxon>Bacillati</taxon>
        <taxon>Actinomycetota</taxon>
        <taxon>Actinomycetes</taxon>
        <taxon>Mycobacteriales</taxon>
        <taxon>Hoyosellaceae</taxon>
        <taxon>Hoyosella</taxon>
    </lineage>
</organism>
<dbReference type="InterPro" id="IPR003798">
    <property type="entry name" value="DNA_recombination_RmuC"/>
</dbReference>
<evidence type="ECO:0000256" key="2">
    <source>
        <dbReference type="ARBA" id="ARBA00009840"/>
    </source>
</evidence>
<comment type="caution">
    <text evidence="5">The sequence shown here is derived from an EMBL/GenBank/DDBJ whole genome shotgun (WGS) entry which is preliminary data.</text>
</comment>
<gene>
    <name evidence="5" type="ORF">GCM10011410_22250</name>
</gene>
<evidence type="ECO:0000256" key="3">
    <source>
        <dbReference type="ARBA" id="ARBA00023054"/>
    </source>
</evidence>
<keyword evidence="6" id="KW-1185">Reference proteome</keyword>
<dbReference type="GO" id="GO:0006310">
    <property type="term" value="P:DNA recombination"/>
    <property type="evidence" value="ECO:0007669"/>
    <property type="project" value="UniProtKB-KW"/>
</dbReference>
<evidence type="ECO:0000256" key="4">
    <source>
        <dbReference type="ARBA" id="ARBA00023172"/>
    </source>
</evidence>
<evidence type="ECO:0008006" key="7">
    <source>
        <dbReference type="Google" id="ProtNLM"/>
    </source>
</evidence>
<dbReference type="PANTHER" id="PTHR30563">
    <property type="entry name" value="DNA RECOMBINATION PROTEIN RMUC"/>
    <property type="match status" value="1"/>
</dbReference>
<comment type="similarity">
    <text evidence="2">Belongs to the RmuC family.</text>
</comment>
<sequence length="399" mass="43511">MMAPMNALTFVMVLIALFLGGLIGWLLSTSRNGTRVAYAEAKLQAIKDSERLLRDSLNAANEDSAKRQSGLLTEQVSHVVAPLRDAVGTLAEHVHQVEKSRISAYAGLIEQVSGMQQISHTLNTHTGQLVQALRAPQVRGRWGEIQLQRVVEIAGMREHCDFSTQAHASHDGENEPRSVRPDLVVRLAGGKNIVVDAKAPLSAYLEALEADNDADQTALLRKHASQLKTHILQLSSKSYWNAFATTPEFVVLFIPGDPFLDGAMSADPDLLELAFSKNVILATPTTLVALLRTIAHTWKQEALSRDAAKIHQLGRDLYSRLGVLATHMDRLGGQLGKSVDAFNSTVSSMESRVLVTARKLHELPAFDSEPPSVNTVDTLPRGVSDPEIYLTQAGSREVN</sequence>
<dbReference type="PANTHER" id="PTHR30563:SF0">
    <property type="entry name" value="DNA RECOMBINATION PROTEIN RMUC"/>
    <property type="match status" value="1"/>
</dbReference>
<evidence type="ECO:0000313" key="5">
    <source>
        <dbReference type="EMBL" id="GGC68974.1"/>
    </source>
</evidence>
<reference evidence="5" key="2">
    <citation type="submission" date="2020-09" db="EMBL/GenBank/DDBJ databases">
        <authorList>
            <person name="Sun Q."/>
            <person name="Zhou Y."/>
        </authorList>
    </citation>
    <scope>NUCLEOTIDE SEQUENCE</scope>
    <source>
        <strain evidence="5">CGMCC 1.15478</strain>
    </source>
</reference>
<name>A0A916XF38_9ACTN</name>
<dbReference type="Pfam" id="PF02646">
    <property type="entry name" value="RmuC"/>
    <property type="match status" value="1"/>
</dbReference>
<accession>A0A916XF38</accession>
<reference evidence="5" key="1">
    <citation type="journal article" date="2014" name="Int. J. Syst. Evol. Microbiol.">
        <title>Complete genome sequence of Corynebacterium casei LMG S-19264T (=DSM 44701T), isolated from a smear-ripened cheese.</title>
        <authorList>
            <consortium name="US DOE Joint Genome Institute (JGI-PGF)"/>
            <person name="Walter F."/>
            <person name="Albersmeier A."/>
            <person name="Kalinowski J."/>
            <person name="Ruckert C."/>
        </authorList>
    </citation>
    <scope>NUCLEOTIDE SEQUENCE</scope>
    <source>
        <strain evidence="5">CGMCC 1.15478</strain>
    </source>
</reference>
<proteinExistence type="inferred from homology"/>
<dbReference type="AlphaFoldDB" id="A0A916XF38"/>
<keyword evidence="4" id="KW-0233">DNA recombination</keyword>
<dbReference type="EMBL" id="BMJH01000002">
    <property type="protein sequence ID" value="GGC68974.1"/>
    <property type="molecule type" value="Genomic_DNA"/>
</dbReference>
<evidence type="ECO:0000256" key="1">
    <source>
        <dbReference type="ARBA" id="ARBA00003416"/>
    </source>
</evidence>
<protein>
    <recommendedName>
        <fullName evidence="7">DNA recombination protein RmuC</fullName>
    </recommendedName>
</protein>